<dbReference type="SUPFAM" id="SSF57997">
    <property type="entry name" value="Tropomyosin"/>
    <property type="match status" value="1"/>
</dbReference>
<keyword evidence="1" id="KW-0175">Coiled coil</keyword>
<dbReference type="Proteomes" id="UP001295740">
    <property type="component" value="Unassembled WGS sequence"/>
</dbReference>
<protein>
    <submittedName>
        <fullName evidence="3">Uu.00g091720.m01.CDS01</fullName>
    </submittedName>
</protein>
<keyword evidence="4" id="KW-1185">Reference proteome</keyword>
<feature type="coiled-coil region" evidence="1">
    <location>
        <begin position="84"/>
        <end position="134"/>
    </location>
</feature>
<proteinExistence type="predicted"/>
<evidence type="ECO:0000256" key="1">
    <source>
        <dbReference type="SAM" id="Coils"/>
    </source>
</evidence>
<comment type="caution">
    <text evidence="3">The sequence shown here is derived from an EMBL/GenBank/DDBJ whole genome shotgun (WGS) entry which is preliminary data.</text>
</comment>
<accession>A0AAI8VN43</accession>
<feature type="compositionally biased region" description="Acidic residues" evidence="2">
    <location>
        <begin position="461"/>
        <end position="471"/>
    </location>
</feature>
<feature type="region of interest" description="Disordered" evidence="2">
    <location>
        <begin position="208"/>
        <end position="267"/>
    </location>
</feature>
<organism evidence="3 4">
    <name type="scientific">Anthostomella pinea</name>
    <dbReference type="NCBI Taxonomy" id="933095"/>
    <lineage>
        <taxon>Eukaryota</taxon>
        <taxon>Fungi</taxon>
        <taxon>Dikarya</taxon>
        <taxon>Ascomycota</taxon>
        <taxon>Pezizomycotina</taxon>
        <taxon>Sordariomycetes</taxon>
        <taxon>Xylariomycetidae</taxon>
        <taxon>Xylariales</taxon>
        <taxon>Xylariaceae</taxon>
        <taxon>Anthostomella</taxon>
    </lineage>
</organism>
<evidence type="ECO:0000256" key="2">
    <source>
        <dbReference type="SAM" id="MobiDB-lite"/>
    </source>
</evidence>
<sequence>MSSAESSPSPRPLPAPVARGLADEENLPSGQCRYILLNPEIKGLRCACVGFTLNRGLPGVSCQCGHLSCYHIKSTEPPLDKSEVDGLRRRIQVLEGQLDRENHTGIGSALGDVVKRLGELEEQVEGNKEDASQEMRDCYRNLNLVWQSVGQLKERQALYESTSVLYDERLDDHDDTLQRLGDRLIDFDEASMALEERVEALEYHDVRETQYSQHRPSSTAKSEQSKNTRWPVTQRDWPSSSRETELPRAGHAPLPSSHAAAFEGSESKQAEPWTVHVSLLPTASQPFPFEVSVLKVPSSLLHTVNKLRLDCVLPLNMSLPGPLGPSKDTNAYKRCLSRGLHQMLAVGGSDSESFATAVAKAFGSLLRGRAWVPLQARLCDAVTLQGLPMLRPLEASLVGSNYDLEFLQRHCAVCCPNGKVESLYIALLSDSFSWHFLRRSPCYLEGLEASWEYDSLLDPSENLEDGGDEEDRPSAGDIMPPLPSLKRTASEMSRAPSFSSPSAVDGAECSRPKLQRTCIQAPLELRRHGVETV</sequence>
<gene>
    <name evidence="3" type="ORF">KHLLAP_LOCUS8454</name>
</gene>
<evidence type="ECO:0000313" key="3">
    <source>
        <dbReference type="EMBL" id="CAJ2507986.1"/>
    </source>
</evidence>
<reference evidence="3" key="1">
    <citation type="submission" date="2023-10" db="EMBL/GenBank/DDBJ databases">
        <authorList>
            <person name="Hackl T."/>
        </authorList>
    </citation>
    <scope>NUCLEOTIDE SEQUENCE</scope>
</reference>
<dbReference type="AlphaFoldDB" id="A0AAI8VN43"/>
<dbReference type="EMBL" id="CAUWAG010000010">
    <property type="protein sequence ID" value="CAJ2507986.1"/>
    <property type="molecule type" value="Genomic_DNA"/>
</dbReference>
<name>A0AAI8VN43_9PEZI</name>
<feature type="region of interest" description="Disordered" evidence="2">
    <location>
        <begin position="458"/>
        <end position="511"/>
    </location>
</feature>
<evidence type="ECO:0000313" key="4">
    <source>
        <dbReference type="Proteomes" id="UP001295740"/>
    </source>
</evidence>
<feature type="compositionally biased region" description="Polar residues" evidence="2">
    <location>
        <begin position="209"/>
        <end position="241"/>
    </location>
</feature>